<feature type="transmembrane region" description="Helical" evidence="1">
    <location>
        <begin position="94"/>
        <end position="113"/>
    </location>
</feature>
<accession>A0ABN9M2D6</accession>
<evidence type="ECO:0000313" key="2">
    <source>
        <dbReference type="EMBL" id="CAJ0956411.1"/>
    </source>
</evidence>
<sequence>MHQIKNYSPKSISNRSILFIAVTNDDESKYYVVNAWAKEWVLKRLWGAYSTQSLYRFSTRCVKADIVSVSSLRRVCCRSNRSLLLMVIESTSKVVGRGLLLELLFVVIVVMIAHDNLRIEQGDHVQLCI</sequence>
<keyword evidence="1" id="KW-0812">Transmembrane</keyword>
<protein>
    <submittedName>
        <fullName evidence="2">Uncharacterized protein</fullName>
    </submittedName>
</protein>
<dbReference type="EMBL" id="CAUEEQ010041802">
    <property type="protein sequence ID" value="CAJ0956411.1"/>
    <property type="molecule type" value="Genomic_DNA"/>
</dbReference>
<organism evidence="2 3">
    <name type="scientific">Ranitomeya imitator</name>
    <name type="common">mimic poison frog</name>
    <dbReference type="NCBI Taxonomy" id="111125"/>
    <lineage>
        <taxon>Eukaryota</taxon>
        <taxon>Metazoa</taxon>
        <taxon>Chordata</taxon>
        <taxon>Craniata</taxon>
        <taxon>Vertebrata</taxon>
        <taxon>Euteleostomi</taxon>
        <taxon>Amphibia</taxon>
        <taxon>Batrachia</taxon>
        <taxon>Anura</taxon>
        <taxon>Neobatrachia</taxon>
        <taxon>Hyloidea</taxon>
        <taxon>Dendrobatidae</taxon>
        <taxon>Dendrobatinae</taxon>
        <taxon>Ranitomeya</taxon>
    </lineage>
</organism>
<gene>
    <name evidence="2" type="ORF">RIMI_LOCUS15518414</name>
</gene>
<proteinExistence type="predicted"/>
<dbReference type="Proteomes" id="UP001176940">
    <property type="component" value="Unassembled WGS sequence"/>
</dbReference>
<comment type="caution">
    <text evidence="2">The sequence shown here is derived from an EMBL/GenBank/DDBJ whole genome shotgun (WGS) entry which is preliminary data.</text>
</comment>
<keyword evidence="3" id="KW-1185">Reference proteome</keyword>
<evidence type="ECO:0000313" key="3">
    <source>
        <dbReference type="Proteomes" id="UP001176940"/>
    </source>
</evidence>
<name>A0ABN9M2D6_9NEOB</name>
<evidence type="ECO:0000256" key="1">
    <source>
        <dbReference type="SAM" id="Phobius"/>
    </source>
</evidence>
<reference evidence="2" key="1">
    <citation type="submission" date="2023-07" db="EMBL/GenBank/DDBJ databases">
        <authorList>
            <person name="Stuckert A."/>
        </authorList>
    </citation>
    <scope>NUCLEOTIDE SEQUENCE</scope>
</reference>
<keyword evidence="1" id="KW-1133">Transmembrane helix</keyword>
<keyword evidence="1" id="KW-0472">Membrane</keyword>